<reference evidence="11 12" key="1">
    <citation type="submission" date="2023-06" db="EMBL/GenBank/DDBJ databases">
        <title>Rock-solubilizing bacteria, Microbacterium invictum, promotes re-establishment of vegetation in rocky wasteland by accelerating rock bio-weathering and reshaping soil bacterial community.</title>
        <authorList>
            <person name="Liu C."/>
        </authorList>
    </citation>
    <scope>NUCLEOTIDE SEQUENCE [LARGE SCALE GENOMIC DNA]</scope>
    <source>
        <strain evidence="11 12">X-18</strain>
    </source>
</reference>
<evidence type="ECO:0000256" key="1">
    <source>
        <dbReference type="ARBA" id="ARBA00004141"/>
    </source>
</evidence>
<dbReference type="EMBL" id="CP139779">
    <property type="protein sequence ID" value="WQB70822.1"/>
    <property type="molecule type" value="Genomic_DNA"/>
</dbReference>
<dbReference type="InterPro" id="IPR038770">
    <property type="entry name" value="Na+/solute_symporter_sf"/>
</dbReference>
<feature type="transmembrane region" description="Helical" evidence="9">
    <location>
        <begin position="214"/>
        <end position="232"/>
    </location>
</feature>
<feature type="domain" description="Cation/H+ exchanger transmembrane" evidence="10">
    <location>
        <begin position="20"/>
        <end position="380"/>
    </location>
</feature>
<name>A0ABZ0VG95_9MICO</name>
<feature type="transmembrane region" description="Helical" evidence="9">
    <location>
        <begin position="297"/>
        <end position="319"/>
    </location>
</feature>
<keyword evidence="3" id="KW-0813">Transport</keyword>
<evidence type="ECO:0000256" key="9">
    <source>
        <dbReference type="SAM" id="Phobius"/>
    </source>
</evidence>
<evidence type="ECO:0000259" key="10">
    <source>
        <dbReference type="Pfam" id="PF00999"/>
    </source>
</evidence>
<protein>
    <submittedName>
        <fullName evidence="11">Cation:proton antiporter</fullName>
    </submittedName>
</protein>
<proteinExistence type="inferred from homology"/>
<keyword evidence="4" id="KW-0050">Antiport</keyword>
<feature type="transmembrane region" description="Helical" evidence="9">
    <location>
        <begin position="331"/>
        <end position="350"/>
    </location>
</feature>
<feature type="transmembrane region" description="Helical" evidence="9">
    <location>
        <begin position="55"/>
        <end position="77"/>
    </location>
</feature>
<dbReference type="PANTHER" id="PTHR43562">
    <property type="entry name" value="NAPA-TYPE SODIUM/HYDROGEN ANTIPORTER"/>
    <property type="match status" value="1"/>
</dbReference>
<feature type="transmembrane region" description="Helical" evidence="9">
    <location>
        <begin position="6"/>
        <end position="22"/>
    </location>
</feature>
<evidence type="ECO:0000256" key="4">
    <source>
        <dbReference type="ARBA" id="ARBA00022449"/>
    </source>
</evidence>
<evidence type="ECO:0000313" key="11">
    <source>
        <dbReference type="EMBL" id="WQB70822.1"/>
    </source>
</evidence>
<feature type="transmembrane region" description="Helical" evidence="9">
    <location>
        <begin position="89"/>
        <end position="108"/>
    </location>
</feature>
<dbReference type="Pfam" id="PF00999">
    <property type="entry name" value="Na_H_Exchanger"/>
    <property type="match status" value="1"/>
</dbReference>
<evidence type="ECO:0000256" key="7">
    <source>
        <dbReference type="ARBA" id="ARBA00023065"/>
    </source>
</evidence>
<sequence>MDGLDIAAVVIALVAVAAPLLVRGLSRWVAVPIVVFELLLGIIVGPQVLGWVGESAFIDFLSEFGLVALFFIAGSEIEASALKGRGGRFAWFGWAISIAVGVGIGFVLSPGEAGVIIGIALASTALGALVPILRDSGDLRTPFGRSVMAVGTVGEFGPLIAITLFLGGRDIGTATVVLLVFLVVAAGAMVLAYRMPQGPLYTVVTATLHTSGQFAIRVMFLIIAALVVLSVILGVDVLLGAFAAGVIWRLLMRGAGEKQRKDVETKVEAVAFGFLIPVFFIDTGIEFDLASFIAEPLLILAVPVALVALLVVRGLPSMLAAPRGSSVRDRVATMFMGATALPIIVAVTTIGVDEQVLEGSTAAVLVGAGMLSVLLFPLLAAITRGKRATSADDTLEWDSAPMSDPA</sequence>
<comment type="similarity">
    <text evidence="2">Belongs to the monovalent cation:proton antiporter 2 (CPA2) transporter (TC 2.A.37) family.</text>
</comment>
<dbReference type="Proteomes" id="UP001324533">
    <property type="component" value="Chromosome"/>
</dbReference>
<keyword evidence="5 9" id="KW-0812">Transmembrane</keyword>
<dbReference type="InterPro" id="IPR006153">
    <property type="entry name" value="Cation/H_exchanger_TM"/>
</dbReference>
<organism evidence="11 12">
    <name type="scientific">Microbacterium invictum</name>
    <dbReference type="NCBI Taxonomy" id="515415"/>
    <lineage>
        <taxon>Bacteria</taxon>
        <taxon>Bacillati</taxon>
        <taxon>Actinomycetota</taxon>
        <taxon>Actinomycetes</taxon>
        <taxon>Micrococcales</taxon>
        <taxon>Microbacteriaceae</taxon>
        <taxon>Microbacterium</taxon>
    </lineage>
</organism>
<feature type="transmembrane region" description="Helical" evidence="9">
    <location>
        <begin position="29"/>
        <end position="49"/>
    </location>
</feature>
<evidence type="ECO:0000256" key="2">
    <source>
        <dbReference type="ARBA" id="ARBA00005551"/>
    </source>
</evidence>
<evidence type="ECO:0000256" key="8">
    <source>
        <dbReference type="ARBA" id="ARBA00023136"/>
    </source>
</evidence>
<accession>A0ABZ0VG95</accession>
<keyword evidence="6 9" id="KW-1133">Transmembrane helix</keyword>
<feature type="transmembrane region" description="Helical" evidence="9">
    <location>
        <begin position="114"/>
        <end position="134"/>
    </location>
</feature>
<feature type="transmembrane region" description="Helical" evidence="9">
    <location>
        <begin position="171"/>
        <end position="193"/>
    </location>
</feature>
<keyword evidence="8 9" id="KW-0472">Membrane</keyword>
<evidence type="ECO:0000313" key="12">
    <source>
        <dbReference type="Proteomes" id="UP001324533"/>
    </source>
</evidence>
<gene>
    <name evidence="11" type="ORF">T9R20_02370</name>
</gene>
<evidence type="ECO:0000256" key="5">
    <source>
        <dbReference type="ARBA" id="ARBA00022692"/>
    </source>
</evidence>
<feature type="transmembrane region" description="Helical" evidence="9">
    <location>
        <begin position="146"/>
        <end position="165"/>
    </location>
</feature>
<dbReference type="Gene3D" id="1.20.1530.20">
    <property type="match status" value="1"/>
</dbReference>
<keyword evidence="7" id="KW-0406">Ion transport</keyword>
<dbReference type="RefSeq" id="WP_322410958.1">
    <property type="nucleotide sequence ID" value="NZ_CP139779.1"/>
</dbReference>
<evidence type="ECO:0000256" key="6">
    <source>
        <dbReference type="ARBA" id="ARBA00022989"/>
    </source>
</evidence>
<keyword evidence="12" id="KW-1185">Reference proteome</keyword>
<feature type="transmembrane region" description="Helical" evidence="9">
    <location>
        <begin position="362"/>
        <end position="382"/>
    </location>
</feature>
<evidence type="ECO:0000256" key="3">
    <source>
        <dbReference type="ARBA" id="ARBA00022448"/>
    </source>
</evidence>
<dbReference type="PANTHER" id="PTHR43562:SF1">
    <property type="entry name" value="NA(+)_H(+) ANTIPORTER YJBQ-RELATED"/>
    <property type="match status" value="1"/>
</dbReference>
<comment type="subcellular location">
    <subcellularLocation>
        <location evidence="1">Membrane</location>
        <topology evidence="1">Multi-pass membrane protein</topology>
    </subcellularLocation>
</comment>